<gene>
    <name evidence="2" type="ORF">CLHUN_27600</name>
</gene>
<keyword evidence="3" id="KW-1185">Reference proteome</keyword>
<evidence type="ECO:0000313" key="3">
    <source>
        <dbReference type="Proteomes" id="UP000191554"/>
    </source>
</evidence>
<keyword evidence="1" id="KW-1133">Transmembrane helix</keyword>
<comment type="caution">
    <text evidence="2">The sequence shown here is derived from an EMBL/GenBank/DDBJ whole genome shotgun (WGS) entry which is preliminary data.</text>
</comment>
<keyword evidence="1" id="KW-0812">Transmembrane</keyword>
<feature type="transmembrane region" description="Helical" evidence="1">
    <location>
        <begin position="6"/>
        <end position="35"/>
    </location>
</feature>
<dbReference type="STRING" id="48256.CLHUN_27600"/>
<evidence type="ECO:0000313" key="2">
    <source>
        <dbReference type="EMBL" id="OPX43415.1"/>
    </source>
</evidence>
<feature type="transmembrane region" description="Helical" evidence="1">
    <location>
        <begin position="56"/>
        <end position="81"/>
    </location>
</feature>
<sequence length="84" mass="9095">MAFIFLLPFLAAIIGIIIAFMCFIGICLIVMGGTGAAMNKIYFKQMKISNGASKPLFNIVSIILGIIFILFPLGYVLYGIISSL</sequence>
<dbReference type="AlphaFoldDB" id="A0A1V4SIW9"/>
<accession>A0A1V4SIW9</accession>
<name>A0A1V4SIW9_RUMHU</name>
<organism evidence="2 3">
    <name type="scientific">Ruminiclostridium hungatei</name>
    <name type="common">Clostridium hungatei</name>
    <dbReference type="NCBI Taxonomy" id="48256"/>
    <lineage>
        <taxon>Bacteria</taxon>
        <taxon>Bacillati</taxon>
        <taxon>Bacillota</taxon>
        <taxon>Clostridia</taxon>
        <taxon>Eubacteriales</taxon>
        <taxon>Oscillospiraceae</taxon>
        <taxon>Ruminiclostridium</taxon>
    </lineage>
</organism>
<dbReference type="EMBL" id="MZGX01000018">
    <property type="protein sequence ID" value="OPX43415.1"/>
    <property type="molecule type" value="Genomic_DNA"/>
</dbReference>
<dbReference type="RefSeq" id="WP_080065215.1">
    <property type="nucleotide sequence ID" value="NZ_MZGX01000018.1"/>
</dbReference>
<keyword evidence="1" id="KW-0472">Membrane</keyword>
<proteinExistence type="predicted"/>
<dbReference type="Proteomes" id="UP000191554">
    <property type="component" value="Unassembled WGS sequence"/>
</dbReference>
<evidence type="ECO:0000256" key="1">
    <source>
        <dbReference type="SAM" id="Phobius"/>
    </source>
</evidence>
<reference evidence="2 3" key="1">
    <citation type="submission" date="2017-03" db="EMBL/GenBank/DDBJ databases">
        <title>Genome sequence of Clostridium hungatei DSM 14427.</title>
        <authorList>
            <person name="Poehlein A."/>
            <person name="Daniel R."/>
        </authorList>
    </citation>
    <scope>NUCLEOTIDE SEQUENCE [LARGE SCALE GENOMIC DNA]</scope>
    <source>
        <strain evidence="2 3">DSM 14427</strain>
    </source>
</reference>
<protein>
    <submittedName>
        <fullName evidence="2">Uncharacterized protein</fullName>
    </submittedName>
</protein>